<keyword evidence="6" id="KW-0411">Iron-sulfur</keyword>
<reference evidence="8" key="1">
    <citation type="submission" date="2019-08" db="EMBL/GenBank/DDBJ databases">
        <authorList>
            <person name="Kucharzyk K."/>
            <person name="Murdoch R.W."/>
            <person name="Higgins S."/>
            <person name="Loffler F."/>
        </authorList>
    </citation>
    <scope>NUCLEOTIDE SEQUENCE</scope>
</reference>
<dbReference type="AlphaFoldDB" id="A0A644XH14"/>
<keyword evidence="3" id="KW-0004">4Fe-4S</keyword>
<protein>
    <submittedName>
        <fullName evidence="8">NAD(P)H-quinone oxidoreductase subunit K, chloroplastic</fullName>
        <ecNumber evidence="8">1.6.5.11</ecNumber>
    </submittedName>
</protein>
<name>A0A644XH14_9ZZZZ</name>
<dbReference type="InterPro" id="IPR006137">
    <property type="entry name" value="NADH_UbQ_OxRdtase-like_20kDa"/>
</dbReference>
<evidence type="ECO:0000256" key="6">
    <source>
        <dbReference type="ARBA" id="ARBA00023014"/>
    </source>
</evidence>
<dbReference type="GO" id="GO:0046872">
    <property type="term" value="F:metal ion binding"/>
    <property type="evidence" value="ECO:0007669"/>
    <property type="project" value="UniProtKB-KW"/>
</dbReference>
<feature type="domain" description="NADH:ubiquinone oxidoreductase-like 20kDa subunit" evidence="7">
    <location>
        <begin position="166"/>
        <end position="274"/>
    </location>
</feature>
<comment type="similarity">
    <text evidence="2">Belongs to the complex I 20 kDa subunit family.</text>
</comment>
<gene>
    <name evidence="8" type="primary">ndhK_10</name>
    <name evidence="8" type="ORF">SDC9_61877</name>
</gene>
<dbReference type="InterPro" id="IPR052375">
    <property type="entry name" value="Complex_I_20kDa-like"/>
</dbReference>
<organism evidence="8">
    <name type="scientific">bioreactor metagenome</name>
    <dbReference type="NCBI Taxonomy" id="1076179"/>
    <lineage>
        <taxon>unclassified sequences</taxon>
        <taxon>metagenomes</taxon>
        <taxon>ecological metagenomes</taxon>
    </lineage>
</organism>
<dbReference type="EMBL" id="VSSQ01002455">
    <property type="protein sequence ID" value="MPM15506.1"/>
    <property type="molecule type" value="Genomic_DNA"/>
</dbReference>
<evidence type="ECO:0000256" key="4">
    <source>
        <dbReference type="ARBA" id="ARBA00022723"/>
    </source>
</evidence>
<dbReference type="PANTHER" id="PTHR42989:SF1">
    <property type="entry name" value="FORMATE HYDROGENLYASE SUBUNIT 7-RELATED"/>
    <property type="match status" value="1"/>
</dbReference>
<comment type="cofactor">
    <cofactor evidence="1">
        <name>[4Fe-4S] cluster</name>
        <dbReference type="ChEBI" id="CHEBI:49883"/>
    </cofactor>
</comment>
<dbReference type="GO" id="GO:0051539">
    <property type="term" value="F:4 iron, 4 sulfur cluster binding"/>
    <property type="evidence" value="ECO:0007669"/>
    <property type="project" value="UniProtKB-KW"/>
</dbReference>
<evidence type="ECO:0000256" key="5">
    <source>
        <dbReference type="ARBA" id="ARBA00023004"/>
    </source>
</evidence>
<dbReference type="PANTHER" id="PTHR42989">
    <property type="entry name" value="HYDROGENASE-4 COMPONENT I"/>
    <property type="match status" value="1"/>
</dbReference>
<dbReference type="EC" id="1.6.5.11" evidence="8"/>
<keyword evidence="4" id="KW-0479">Metal-binding</keyword>
<evidence type="ECO:0000256" key="1">
    <source>
        <dbReference type="ARBA" id="ARBA00001966"/>
    </source>
</evidence>
<evidence type="ECO:0000256" key="2">
    <source>
        <dbReference type="ARBA" id="ARBA00009173"/>
    </source>
</evidence>
<keyword evidence="8" id="KW-0560">Oxidoreductase</keyword>
<dbReference type="GO" id="GO:0016491">
    <property type="term" value="F:oxidoreductase activity"/>
    <property type="evidence" value="ECO:0007669"/>
    <property type="project" value="UniProtKB-KW"/>
</dbReference>
<evidence type="ECO:0000259" key="7">
    <source>
        <dbReference type="Pfam" id="PF01058"/>
    </source>
</evidence>
<keyword evidence="5" id="KW-0408">Iron</keyword>
<evidence type="ECO:0000313" key="8">
    <source>
        <dbReference type="EMBL" id="MPM15506.1"/>
    </source>
</evidence>
<sequence>MEINNYLNFPGLREEETEKNRNIRSIYFGIPEPGILLHHGKQYVPDLKNAVLTELFRGRPEISADITEEEKKLVTDLCPAEAFEEGNFCLNLGKCVFCKECHFALPEKIRFTNDYKIATNDPEKLKIFPGQTGPVTFSDPLRRKEVKKLFRKSLKLRQVSAAGDNTCEMELNAAGNVNFDMGRFGYEFVASPRHADGVVITGPVSDNMARALQITWEAIPSPKICILAGTDAISGGIFAGSPAIDRSFGHQIPVDMYVPGNPCHPLTFINGLLSLTGR</sequence>
<evidence type="ECO:0000256" key="3">
    <source>
        <dbReference type="ARBA" id="ARBA00022485"/>
    </source>
</evidence>
<comment type="caution">
    <text evidence="8">The sequence shown here is derived from an EMBL/GenBank/DDBJ whole genome shotgun (WGS) entry which is preliminary data.</text>
</comment>
<dbReference type="SUPFAM" id="SSF56770">
    <property type="entry name" value="HydA/Nqo6-like"/>
    <property type="match status" value="1"/>
</dbReference>
<proteinExistence type="inferred from homology"/>
<dbReference type="Gene3D" id="3.40.50.12280">
    <property type="match status" value="1"/>
</dbReference>
<accession>A0A644XH14</accession>
<dbReference type="Pfam" id="PF01058">
    <property type="entry name" value="Oxidored_q6"/>
    <property type="match status" value="1"/>
</dbReference>